<sequence length="67" mass="7985">MRIWTNFLRDLSDRRKLAKRRKRLAQFSGTWTLPVLSTLMFHVNQSTDYYFTLNQKAAKNERNCGCS</sequence>
<keyword evidence="1" id="KW-1133">Transmembrane helix</keyword>
<evidence type="ECO:0000256" key="1">
    <source>
        <dbReference type="SAM" id="Phobius"/>
    </source>
</evidence>
<name>A0A7C3PJG7_9CYAN</name>
<proteinExistence type="predicted"/>
<keyword evidence="1" id="KW-0472">Membrane</keyword>
<dbReference type="EMBL" id="DSRU01000237">
    <property type="protein sequence ID" value="HFM99316.1"/>
    <property type="molecule type" value="Genomic_DNA"/>
</dbReference>
<comment type="caution">
    <text evidence="2">The sequence shown here is derived from an EMBL/GenBank/DDBJ whole genome shotgun (WGS) entry which is preliminary data.</text>
</comment>
<accession>A0A7C3PJG7</accession>
<reference evidence="2" key="1">
    <citation type="journal article" date="2020" name="mSystems">
        <title>Genome- and Community-Level Interaction Insights into Carbon Utilization and Element Cycling Functions of Hydrothermarchaeota in Hydrothermal Sediment.</title>
        <authorList>
            <person name="Zhou Z."/>
            <person name="Liu Y."/>
            <person name="Xu W."/>
            <person name="Pan J."/>
            <person name="Luo Z.H."/>
            <person name="Li M."/>
        </authorList>
    </citation>
    <scope>NUCLEOTIDE SEQUENCE [LARGE SCALE GENOMIC DNA]</scope>
    <source>
        <strain evidence="2">SpSt-418</strain>
    </source>
</reference>
<evidence type="ECO:0000313" key="2">
    <source>
        <dbReference type="EMBL" id="HFM99316.1"/>
    </source>
</evidence>
<keyword evidence="1" id="KW-0812">Transmembrane</keyword>
<feature type="transmembrane region" description="Helical" evidence="1">
    <location>
        <begin position="24"/>
        <end position="43"/>
    </location>
</feature>
<gene>
    <name evidence="2" type="ORF">ENR64_16465</name>
</gene>
<organism evidence="2">
    <name type="scientific">Oscillatoriales cyanobacterium SpSt-418</name>
    <dbReference type="NCBI Taxonomy" id="2282169"/>
    <lineage>
        <taxon>Bacteria</taxon>
        <taxon>Bacillati</taxon>
        <taxon>Cyanobacteriota</taxon>
        <taxon>Cyanophyceae</taxon>
        <taxon>Oscillatoriophycideae</taxon>
        <taxon>Oscillatoriales</taxon>
    </lineage>
</organism>
<dbReference type="AlphaFoldDB" id="A0A7C3PJG7"/>
<protein>
    <submittedName>
        <fullName evidence="2">Uncharacterized protein</fullName>
    </submittedName>
</protein>